<dbReference type="RefSeq" id="WP_311724014.1">
    <property type="nucleotide sequence ID" value="NZ_JAVRFD010000005.1"/>
</dbReference>
<dbReference type="InterPro" id="IPR036259">
    <property type="entry name" value="MFS_trans_sf"/>
</dbReference>
<name>A0ABU2XCG1_9ACTN</name>
<feature type="transmembrane region" description="Helical" evidence="5">
    <location>
        <begin position="382"/>
        <end position="402"/>
    </location>
</feature>
<feature type="transmembrane region" description="Helical" evidence="5">
    <location>
        <begin position="347"/>
        <end position="370"/>
    </location>
</feature>
<protein>
    <submittedName>
        <fullName evidence="7">MFS transporter</fullName>
    </submittedName>
</protein>
<dbReference type="InterPro" id="IPR011701">
    <property type="entry name" value="MFS"/>
</dbReference>
<feature type="transmembrane region" description="Helical" evidence="5">
    <location>
        <begin position="252"/>
        <end position="272"/>
    </location>
</feature>
<keyword evidence="3 5" id="KW-1133">Transmembrane helix</keyword>
<evidence type="ECO:0000256" key="3">
    <source>
        <dbReference type="ARBA" id="ARBA00022989"/>
    </source>
</evidence>
<dbReference type="PROSITE" id="PS50850">
    <property type="entry name" value="MFS"/>
    <property type="match status" value="1"/>
</dbReference>
<evidence type="ECO:0000256" key="1">
    <source>
        <dbReference type="ARBA" id="ARBA00004651"/>
    </source>
</evidence>
<evidence type="ECO:0000256" key="5">
    <source>
        <dbReference type="SAM" id="Phobius"/>
    </source>
</evidence>
<keyword evidence="2 5" id="KW-0812">Transmembrane</keyword>
<evidence type="ECO:0000313" key="7">
    <source>
        <dbReference type="EMBL" id="MDT0543603.1"/>
    </source>
</evidence>
<feature type="transmembrane region" description="Helical" evidence="5">
    <location>
        <begin position="284"/>
        <end position="306"/>
    </location>
</feature>
<dbReference type="Gene3D" id="1.20.1250.20">
    <property type="entry name" value="MFS general substrate transporter like domains"/>
    <property type="match status" value="2"/>
</dbReference>
<feature type="transmembrane region" description="Helical" evidence="5">
    <location>
        <begin position="312"/>
        <end position="335"/>
    </location>
</feature>
<feature type="transmembrane region" description="Helical" evidence="5">
    <location>
        <begin position="208"/>
        <end position="232"/>
    </location>
</feature>
<keyword evidence="4 5" id="KW-0472">Membrane</keyword>
<evidence type="ECO:0000313" key="8">
    <source>
        <dbReference type="Proteomes" id="UP001180754"/>
    </source>
</evidence>
<dbReference type="PANTHER" id="PTHR11662">
    <property type="entry name" value="SOLUTE CARRIER FAMILY 17"/>
    <property type="match status" value="1"/>
</dbReference>
<gene>
    <name evidence="7" type="ORF">RND15_12870</name>
</gene>
<evidence type="ECO:0000259" key="6">
    <source>
        <dbReference type="PROSITE" id="PS50850"/>
    </source>
</evidence>
<dbReference type="Proteomes" id="UP001180754">
    <property type="component" value="Unassembled WGS sequence"/>
</dbReference>
<feature type="domain" description="Major facilitator superfamily (MFS) profile" evidence="6">
    <location>
        <begin position="1"/>
        <end position="406"/>
    </location>
</feature>
<dbReference type="SUPFAM" id="SSF103473">
    <property type="entry name" value="MFS general substrate transporter"/>
    <property type="match status" value="1"/>
</dbReference>
<dbReference type="EMBL" id="JAVRFD010000005">
    <property type="protein sequence ID" value="MDT0543603.1"/>
    <property type="molecule type" value="Genomic_DNA"/>
</dbReference>
<evidence type="ECO:0000256" key="4">
    <source>
        <dbReference type="ARBA" id="ARBA00023136"/>
    </source>
</evidence>
<accession>A0ABU2XCG1</accession>
<feature type="transmembrane region" description="Helical" evidence="5">
    <location>
        <begin position="33"/>
        <end position="53"/>
    </location>
</feature>
<organism evidence="7 8">
    <name type="scientific">Streptomyces lonegramiae</name>
    <dbReference type="NCBI Taxonomy" id="3075524"/>
    <lineage>
        <taxon>Bacteria</taxon>
        <taxon>Bacillati</taxon>
        <taxon>Actinomycetota</taxon>
        <taxon>Actinomycetes</taxon>
        <taxon>Kitasatosporales</taxon>
        <taxon>Streptomycetaceae</taxon>
        <taxon>Streptomyces</taxon>
    </lineage>
</organism>
<sequence>MASSAVIFLDKALLGLAAKPLMADLHLSKAEFGSLGSAAYLLFGVTCLIAGFLSERISPCWILLVCGLLWAAGQAPALFAVSGAAIYASRVTVGAAEGPAQPLAHMAAYSWFPNERRGLPAALITCGAAIGKLALAPVLTLVILHFGWRAGFLSVGLLALTWSVVWFFTGRLGPYADKAATGRAHEKTSDPQEEEKRAVRDSVPWRRILLNGTFLGALAAYFTQGALAAVVFTRLPSYFEDGLGFSAATSGSLFGLPSAMAIVALLSVGPITDRLLRRGFSSRFVRGVFGGSCLVAAGLILTLLHWVTSPVVAVALLMLGYGLSTTVQAVANPAVAEIAPAARRGGALGVLTALGTSAGIISPMFTGWLLDRSATEQQGYTDAFLVFGVLVAFGGLCFALLVNPERDARRSLG</sequence>
<proteinExistence type="predicted"/>
<comment type="caution">
    <text evidence="7">The sequence shown here is derived from an EMBL/GenBank/DDBJ whole genome shotgun (WGS) entry which is preliminary data.</text>
</comment>
<comment type="subcellular location">
    <subcellularLocation>
        <location evidence="1">Cell membrane</location>
        <topology evidence="1">Multi-pass membrane protein</topology>
    </subcellularLocation>
</comment>
<evidence type="ECO:0000256" key="2">
    <source>
        <dbReference type="ARBA" id="ARBA00022692"/>
    </source>
</evidence>
<dbReference type="InterPro" id="IPR020846">
    <property type="entry name" value="MFS_dom"/>
</dbReference>
<reference evidence="7" key="1">
    <citation type="submission" date="2024-05" db="EMBL/GenBank/DDBJ databases">
        <title>30 novel species of actinomycetes from the DSMZ collection.</title>
        <authorList>
            <person name="Nouioui I."/>
        </authorList>
    </citation>
    <scope>NUCLEOTIDE SEQUENCE</scope>
    <source>
        <strain evidence="7">DSM 41529</strain>
    </source>
</reference>
<feature type="transmembrane region" description="Helical" evidence="5">
    <location>
        <begin position="60"/>
        <end position="87"/>
    </location>
</feature>
<dbReference type="PANTHER" id="PTHR11662:SF450">
    <property type="entry name" value="BLR1003 PROTEIN"/>
    <property type="match status" value="1"/>
</dbReference>
<feature type="transmembrane region" description="Helical" evidence="5">
    <location>
        <begin position="150"/>
        <end position="168"/>
    </location>
</feature>
<keyword evidence="8" id="KW-1185">Reference proteome</keyword>
<dbReference type="Pfam" id="PF07690">
    <property type="entry name" value="MFS_1"/>
    <property type="match status" value="1"/>
</dbReference>
<dbReference type="InterPro" id="IPR050382">
    <property type="entry name" value="MFS_Na/Anion_cotransporter"/>
</dbReference>